<organism evidence="3 4">
    <name type="scientific">Myroides pelagicus</name>
    <dbReference type="NCBI Taxonomy" id="270914"/>
    <lineage>
        <taxon>Bacteria</taxon>
        <taxon>Pseudomonadati</taxon>
        <taxon>Bacteroidota</taxon>
        <taxon>Flavobacteriia</taxon>
        <taxon>Flavobacteriales</taxon>
        <taxon>Flavobacteriaceae</taxon>
        <taxon>Myroides</taxon>
    </lineage>
</organism>
<dbReference type="EMBL" id="WMJY01000004">
    <property type="protein sequence ID" value="MTH28924.1"/>
    <property type="molecule type" value="Genomic_DNA"/>
</dbReference>
<comment type="caution">
    <text evidence="3">The sequence shown here is derived from an EMBL/GenBank/DDBJ whole genome shotgun (WGS) entry which is preliminary data.</text>
</comment>
<protein>
    <submittedName>
        <fullName evidence="3">Aldo/keto reductase</fullName>
    </submittedName>
</protein>
<dbReference type="GO" id="GO:0016491">
    <property type="term" value="F:oxidoreductase activity"/>
    <property type="evidence" value="ECO:0007669"/>
    <property type="project" value="UniProtKB-KW"/>
</dbReference>
<evidence type="ECO:0000259" key="2">
    <source>
        <dbReference type="Pfam" id="PF00248"/>
    </source>
</evidence>
<dbReference type="SUPFAM" id="SSF51430">
    <property type="entry name" value="NAD(P)-linked oxidoreductase"/>
    <property type="match status" value="1"/>
</dbReference>
<dbReference type="Pfam" id="PF00248">
    <property type="entry name" value="Aldo_ket_red"/>
    <property type="match status" value="1"/>
</dbReference>
<dbReference type="GO" id="GO:0005829">
    <property type="term" value="C:cytosol"/>
    <property type="evidence" value="ECO:0007669"/>
    <property type="project" value="TreeGrafter"/>
</dbReference>
<evidence type="ECO:0000313" key="3">
    <source>
        <dbReference type="EMBL" id="MTH28924.1"/>
    </source>
</evidence>
<proteinExistence type="predicted"/>
<evidence type="ECO:0000313" key="4">
    <source>
        <dbReference type="Proteomes" id="UP000488936"/>
    </source>
</evidence>
<keyword evidence="4" id="KW-1185">Reference proteome</keyword>
<reference evidence="3 4" key="1">
    <citation type="journal article" date="2006" name="Int. J. Syst. Evol. Microbiol.">
        <title>Myroides pelagicus sp. nov., isolated from seawater in Thailand.</title>
        <authorList>
            <person name="Yoon J."/>
            <person name="Maneerat S."/>
            <person name="Kawai F."/>
            <person name="Yokota A."/>
        </authorList>
    </citation>
    <scope>NUCLEOTIDE SEQUENCE [LARGE SCALE GENOMIC DNA]</scope>
    <source>
        <strain evidence="3 4">SM1T</strain>
    </source>
</reference>
<sequence>MEKYVLGKSDLYVPKLCFGGNVLGWTLDERASMRMLDALYDNDLTFIDTANNYSHWAPGNRGGESEAILGKWFRESKKRHDVVLSTKVGGSMQEVERSLSKESIIKGVDASLMRLRTDYIDLYFSHHDDLDTPIEETMEAFNHLVKVGKVRYLGASNLSADRIERSNAIARTKGWAEYIALQPLYNLYDRSKYEQEYQPLVDKEKLAVMSYFALASGFLSGKYDSIEDTYGIAREEMLKDYFSERGTRILNAIKVVAQRHNVTCSEVAIAWQLFQEYRIIPIVSATTQQQLNSLLNSINLPLTTEDMLLLNSASEL</sequence>
<dbReference type="PANTHER" id="PTHR43364">
    <property type="entry name" value="NADH-SPECIFIC METHYLGLYOXAL REDUCTASE-RELATED"/>
    <property type="match status" value="1"/>
</dbReference>
<keyword evidence="1" id="KW-0560">Oxidoreductase</keyword>
<evidence type="ECO:0000256" key="1">
    <source>
        <dbReference type="ARBA" id="ARBA00023002"/>
    </source>
</evidence>
<name>A0A7K1GL20_9FLAO</name>
<dbReference type="Gene3D" id="3.20.20.100">
    <property type="entry name" value="NADP-dependent oxidoreductase domain"/>
    <property type="match status" value="1"/>
</dbReference>
<dbReference type="InterPro" id="IPR036812">
    <property type="entry name" value="NAD(P)_OxRdtase_dom_sf"/>
</dbReference>
<dbReference type="Proteomes" id="UP000488936">
    <property type="component" value="Unassembled WGS sequence"/>
</dbReference>
<dbReference type="InterPro" id="IPR050523">
    <property type="entry name" value="AKR_Detox_Biosynth"/>
</dbReference>
<dbReference type="AlphaFoldDB" id="A0A7K1GL20"/>
<accession>A0A7K1GL20</accession>
<dbReference type="PANTHER" id="PTHR43364:SF6">
    <property type="entry name" value="OXIDOREDUCTASE-RELATED"/>
    <property type="match status" value="1"/>
</dbReference>
<dbReference type="FunFam" id="3.20.20.100:FF:000004">
    <property type="entry name" value="Oxidoreductase, aldo/keto reductase"/>
    <property type="match status" value="1"/>
</dbReference>
<gene>
    <name evidence="3" type="ORF">GJV77_03175</name>
</gene>
<dbReference type="OrthoDB" id="9773828at2"/>
<feature type="domain" description="NADP-dependent oxidoreductase" evidence="2">
    <location>
        <begin position="15"/>
        <end position="313"/>
    </location>
</feature>
<dbReference type="InterPro" id="IPR023210">
    <property type="entry name" value="NADP_OxRdtase_dom"/>
</dbReference>
<dbReference type="RefSeq" id="WP_155034903.1">
    <property type="nucleotide sequence ID" value="NZ_JBHTIG010000052.1"/>
</dbReference>